<dbReference type="InterPro" id="IPR008909">
    <property type="entry name" value="DALR_anticod-bd"/>
</dbReference>
<dbReference type="PANTHER" id="PTHR30075">
    <property type="entry name" value="GLYCYL-TRNA SYNTHETASE"/>
    <property type="match status" value="1"/>
</dbReference>
<evidence type="ECO:0000259" key="12">
    <source>
        <dbReference type="SMART" id="SM00836"/>
    </source>
</evidence>
<evidence type="ECO:0000256" key="6">
    <source>
        <dbReference type="ARBA" id="ARBA00022741"/>
    </source>
</evidence>
<name>A0ABZ0SG38_9GAMM</name>
<dbReference type="EMBL" id="CP121472">
    <property type="protein sequence ID" value="WPL19653.1"/>
    <property type="molecule type" value="Genomic_DNA"/>
</dbReference>
<dbReference type="RefSeq" id="WP_328985401.1">
    <property type="nucleotide sequence ID" value="NZ_CP121472.1"/>
</dbReference>
<accession>A0ABZ0SG38</accession>
<evidence type="ECO:0000256" key="5">
    <source>
        <dbReference type="ARBA" id="ARBA00022598"/>
    </source>
</evidence>
<keyword evidence="14" id="KW-1185">Reference proteome</keyword>
<evidence type="ECO:0000256" key="9">
    <source>
        <dbReference type="ARBA" id="ARBA00023146"/>
    </source>
</evidence>
<organism evidence="13 14">
    <name type="scientific">Thiorhodovibrio winogradskyi</name>
    <dbReference type="NCBI Taxonomy" id="77007"/>
    <lineage>
        <taxon>Bacteria</taxon>
        <taxon>Pseudomonadati</taxon>
        <taxon>Pseudomonadota</taxon>
        <taxon>Gammaproteobacteria</taxon>
        <taxon>Chromatiales</taxon>
        <taxon>Chromatiaceae</taxon>
        <taxon>Thiorhodovibrio</taxon>
    </lineage>
</organism>
<dbReference type="Proteomes" id="UP001432180">
    <property type="component" value="Chromosome"/>
</dbReference>
<evidence type="ECO:0000256" key="1">
    <source>
        <dbReference type="ARBA" id="ARBA00004496"/>
    </source>
</evidence>
<keyword evidence="8 11" id="KW-0648">Protein biosynthesis</keyword>
<dbReference type="PANTHER" id="PTHR30075:SF2">
    <property type="entry name" value="GLYCINE--TRNA LIGASE, CHLOROPLASTIC_MITOCHONDRIAL 2"/>
    <property type="match status" value="1"/>
</dbReference>
<evidence type="ECO:0000256" key="2">
    <source>
        <dbReference type="ARBA" id="ARBA00008226"/>
    </source>
</evidence>
<feature type="domain" description="DALR anticodon binding" evidence="12">
    <location>
        <begin position="590"/>
        <end position="692"/>
    </location>
</feature>
<sequence length="693" mass="74676">MSTASSTTGDLLIEIGTEELPPVALPRLAQALQQDMIKHLAEHQLAHGAVESFATPRRLALRIAELALAAPDQHQTRRGPALAAAFNAEGEPTQAALGFARSCGVEIDALDRLETDKGAWLVYEQRIPGRTAADLLPELTEQALAALPIPKRMRWGSGDAAFVRPVHWICGLLGDQVIAGEVMGLPMGRETRGHRFHAPAPISIAHPRDYDRLLREQGWVEPDFAARRARIAEQVSALAASAGGQARPTEALLDEVTALCEWPVALLGRFDAAYLEVPPEVLIETMQKNQKYFPVFGTDGALLPCFITICNIDSRAPDLVRAGNERVITPRFADACFFWEQDLKEPLASRIPKLADVVFQDKLGSLAERAGRVAQVLGAMADPMELDRPEAEHAARLAKCDLVTLMVGEFGSLQGIIGRYYAQHGGESAAIAEAMAEQYLPRHAGDQLPVTPLGQALALADRLDSLVGVFAIGERPTGVKDPYGLRRAAIGVLRLLIEIPLELDLKDLLHQAAEAFPAAIDAPAVVDEVLGYCLERLGAYYQDQGIASDRVAAVLSLGLSAPADIDRRVRAVEAFSRLPESTALAAANKRIANILKKAPASARHLDPNALREPEEQALAQSVAAVEADLQPLLAGGDYAGALVALAGLREAVDAFFDAIMVMADDPQVRDNRLALLGQLQLLFLRIADIAKLQ</sequence>
<dbReference type="NCBIfam" id="TIGR00211">
    <property type="entry name" value="glyS"/>
    <property type="match status" value="1"/>
</dbReference>
<evidence type="ECO:0000313" key="13">
    <source>
        <dbReference type="EMBL" id="WPL19653.1"/>
    </source>
</evidence>
<reference evidence="13 14" key="1">
    <citation type="journal article" date="2023" name="Microorganisms">
        <title>Thiorhodovibrio frisius and Trv. litoralis spp. nov., Two Novel Members from a Clade of Fastidious Purple Sulfur Bacteria That Exhibit Unique Red-Shifted Light-Harvesting Capabilities.</title>
        <authorList>
            <person name="Methner A."/>
            <person name="Kuzyk S.B."/>
            <person name="Petersen J."/>
            <person name="Bauer S."/>
            <person name="Brinkmann H."/>
            <person name="Sichau K."/>
            <person name="Wanner G."/>
            <person name="Wolf J."/>
            <person name="Neumann-Schaal M."/>
            <person name="Henke P."/>
            <person name="Tank M."/>
            <person name="Sproer C."/>
            <person name="Bunk B."/>
            <person name="Overmann J."/>
        </authorList>
    </citation>
    <scope>NUCLEOTIDE SEQUENCE [LARGE SCALE GENOMIC DNA]</scope>
    <source>
        <strain evidence="13 14">DSM 6702</strain>
    </source>
</reference>
<dbReference type="PROSITE" id="PS50861">
    <property type="entry name" value="AA_TRNA_LIGASE_II_GLYAB"/>
    <property type="match status" value="1"/>
</dbReference>
<comment type="similarity">
    <text evidence="2 11">Belongs to the class-II aminoacyl-tRNA synthetase family.</text>
</comment>
<evidence type="ECO:0000313" key="14">
    <source>
        <dbReference type="Proteomes" id="UP001432180"/>
    </source>
</evidence>
<keyword evidence="6 11" id="KW-0547">Nucleotide-binding</keyword>
<dbReference type="Pfam" id="PF02092">
    <property type="entry name" value="tRNA_synt_2f"/>
    <property type="match status" value="1"/>
</dbReference>
<comment type="catalytic activity">
    <reaction evidence="10 11">
        <text>tRNA(Gly) + glycine + ATP = glycyl-tRNA(Gly) + AMP + diphosphate</text>
        <dbReference type="Rhea" id="RHEA:16013"/>
        <dbReference type="Rhea" id="RHEA-COMP:9664"/>
        <dbReference type="Rhea" id="RHEA-COMP:9683"/>
        <dbReference type="ChEBI" id="CHEBI:30616"/>
        <dbReference type="ChEBI" id="CHEBI:33019"/>
        <dbReference type="ChEBI" id="CHEBI:57305"/>
        <dbReference type="ChEBI" id="CHEBI:78442"/>
        <dbReference type="ChEBI" id="CHEBI:78522"/>
        <dbReference type="ChEBI" id="CHEBI:456215"/>
        <dbReference type="EC" id="6.1.1.14"/>
    </reaction>
</comment>
<comment type="subunit">
    <text evidence="3 11">Tetramer of two alpha and two beta subunits.</text>
</comment>
<dbReference type="InterPro" id="IPR006194">
    <property type="entry name" value="Gly-tRNA-synth_heterodimer"/>
</dbReference>
<dbReference type="GO" id="GO:0004820">
    <property type="term" value="F:glycine-tRNA ligase activity"/>
    <property type="evidence" value="ECO:0007669"/>
    <property type="project" value="UniProtKB-EC"/>
</dbReference>
<dbReference type="Pfam" id="PF05746">
    <property type="entry name" value="DALR_1"/>
    <property type="match status" value="1"/>
</dbReference>
<gene>
    <name evidence="11 13" type="primary">glyS</name>
    <name evidence="13" type="ORF">Thiowin_04790</name>
</gene>
<comment type="subcellular location">
    <subcellularLocation>
        <location evidence="1 11">Cytoplasm</location>
    </subcellularLocation>
</comment>
<evidence type="ECO:0000256" key="8">
    <source>
        <dbReference type="ARBA" id="ARBA00022917"/>
    </source>
</evidence>
<dbReference type="SUPFAM" id="SSF109604">
    <property type="entry name" value="HD-domain/PDEase-like"/>
    <property type="match status" value="1"/>
</dbReference>
<dbReference type="SMART" id="SM00836">
    <property type="entry name" value="DALR_1"/>
    <property type="match status" value="1"/>
</dbReference>
<proteinExistence type="inferred from homology"/>
<evidence type="ECO:0000256" key="7">
    <source>
        <dbReference type="ARBA" id="ARBA00022840"/>
    </source>
</evidence>
<dbReference type="InterPro" id="IPR015944">
    <property type="entry name" value="Gly-tRNA-synth_bsu"/>
</dbReference>
<dbReference type="PRINTS" id="PR01045">
    <property type="entry name" value="TRNASYNTHGB"/>
</dbReference>
<keyword evidence="9 11" id="KW-0030">Aminoacyl-tRNA synthetase</keyword>
<dbReference type="HAMAP" id="MF_00255">
    <property type="entry name" value="Gly_tRNA_synth_beta"/>
    <property type="match status" value="1"/>
</dbReference>
<protein>
    <recommendedName>
        <fullName evidence="11">Glycine--tRNA ligase beta subunit</fullName>
        <ecNumber evidence="11">6.1.1.14</ecNumber>
    </recommendedName>
    <alternativeName>
        <fullName evidence="11">Glycyl-tRNA synthetase beta subunit</fullName>
        <shortName evidence="11">GlyRS</shortName>
    </alternativeName>
</protein>
<keyword evidence="4 11" id="KW-0963">Cytoplasm</keyword>
<evidence type="ECO:0000256" key="11">
    <source>
        <dbReference type="HAMAP-Rule" id="MF_00255"/>
    </source>
</evidence>
<dbReference type="EC" id="6.1.1.14" evidence="11"/>
<evidence type="ECO:0000256" key="4">
    <source>
        <dbReference type="ARBA" id="ARBA00022490"/>
    </source>
</evidence>
<evidence type="ECO:0000256" key="10">
    <source>
        <dbReference type="ARBA" id="ARBA00047937"/>
    </source>
</evidence>
<keyword evidence="5 11" id="KW-0436">Ligase</keyword>
<keyword evidence="7 11" id="KW-0067">ATP-binding</keyword>
<evidence type="ECO:0000256" key="3">
    <source>
        <dbReference type="ARBA" id="ARBA00011209"/>
    </source>
</evidence>